<keyword evidence="2" id="KW-1185">Reference proteome</keyword>
<dbReference type="RefSeq" id="XP_001306505.1">
    <property type="nucleotide sequence ID" value="XM_001306504.1"/>
</dbReference>
<dbReference type="KEGG" id="tva:4751295"/>
<organism evidence="1 2">
    <name type="scientific">Trichomonas vaginalis (strain ATCC PRA-98 / G3)</name>
    <dbReference type="NCBI Taxonomy" id="412133"/>
    <lineage>
        <taxon>Eukaryota</taxon>
        <taxon>Metamonada</taxon>
        <taxon>Parabasalia</taxon>
        <taxon>Trichomonadida</taxon>
        <taxon>Trichomonadidae</taxon>
        <taxon>Trichomonas</taxon>
    </lineage>
</organism>
<gene>
    <name evidence="1" type="ORF">TVAG_382200</name>
</gene>
<reference evidence="1" key="1">
    <citation type="submission" date="2006-10" db="EMBL/GenBank/DDBJ databases">
        <authorList>
            <person name="Amadeo P."/>
            <person name="Zhao Q."/>
            <person name="Wortman J."/>
            <person name="Fraser-Liggett C."/>
            <person name="Carlton J."/>
        </authorList>
    </citation>
    <scope>NUCLEOTIDE SEQUENCE</scope>
    <source>
        <strain evidence="1">G3</strain>
    </source>
</reference>
<dbReference type="VEuPathDB" id="TrichDB:TVAGG3_0035370"/>
<dbReference type="VEuPathDB" id="TrichDB:TVAG_382200"/>
<accession>A2FND9</accession>
<dbReference type="InParanoid" id="A2FND9"/>
<dbReference type="Proteomes" id="UP000001542">
    <property type="component" value="Unassembled WGS sequence"/>
</dbReference>
<reference evidence="1" key="2">
    <citation type="journal article" date="2007" name="Science">
        <title>Draft genome sequence of the sexually transmitted pathogen Trichomonas vaginalis.</title>
        <authorList>
            <person name="Carlton J.M."/>
            <person name="Hirt R.P."/>
            <person name="Silva J.C."/>
            <person name="Delcher A.L."/>
            <person name="Schatz M."/>
            <person name="Zhao Q."/>
            <person name="Wortman J.R."/>
            <person name="Bidwell S.L."/>
            <person name="Alsmark U.C.M."/>
            <person name="Besteiro S."/>
            <person name="Sicheritz-Ponten T."/>
            <person name="Noel C.J."/>
            <person name="Dacks J.B."/>
            <person name="Foster P.G."/>
            <person name="Simillion C."/>
            <person name="Van de Peer Y."/>
            <person name="Miranda-Saavedra D."/>
            <person name="Barton G.J."/>
            <person name="Westrop G.D."/>
            <person name="Mueller S."/>
            <person name="Dessi D."/>
            <person name="Fiori P.L."/>
            <person name="Ren Q."/>
            <person name="Paulsen I."/>
            <person name="Zhang H."/>
            <person name="Bastida-Corcuera F.D."/>
            <person name="Simoes-Barbosa A."/>
            <person name="Brown M.T."/>
            <person name="Hayes R.D."/>
            <person name="Mukherjee M."/>
            <person name="Okumura C.Y."/>
            <person name="Schneider R."/>
            <person name="Smith A.J."/>
            <person name="Vanacova S."/>
            <person name="Villalvazo M."/>
            <person name="Haas B.J."/>
            <person name="Pertea M."/>
            <person name="Feldblyum T.V."/>
            <person name="Utterback T.R."/>
            <person name="Shu C.L."/>
            <person name="Osoegawa K."/>
            <person name="de Jong P.J."/>
            <person name="Hrdy I."/>
            <person name="Horvathova L."/>
            <person name="Zubacova Z."/>
            <person name="Dolezal P."/>
            <person name="Malik S.B."/>
            <person name="Logsdon J.M. Jr."/>
            <person name="Henze K."/>
            <person name="Gupta A."/>
            <person name="Wang C.C."/>
            <person name="Dunne R.L."/>
            <person name="Upcroft J.A."/>
            <person name="Upcroft P."/>
            <person name="White O."/>
            <person name="Salzberg S.L."/>
            <person name="Tang P."/>
            <person name="Chiu C.-H."/>
            <person name="Lee Y.-S."/>
            <person name="Embley T.M."/>
            <person name="Coombs G.H."/>
            <person name="Mottram J.C."/>
            <person name="Tachezy J."/>
            <person name="Fraser-Liggett C.M."/>
            <person name="Johnson P.J."/>
        </authorList>
    </citation>
    <scope>NUCLEOTIDE SEQUENCE [LARGE SCALE GENOMIC DNA]</scope>
    <source>
        <strain evidence="1">G3</strain>
    </source>
</reference>
<protein>
    <recommendedName>
        <fullName evidence="3">Beige/BEACH domain containing protein</fullName>
    </recommendedName>
</protein>
<sequence length="1505" mass="172308">MLQGIFSNIKASNKSSLTKIFILRDKLDNDDDEKMWAELRSQLPKIDSQTLTKIENEIGQGNSIENVLAGRFSFKYDPRAVKQFSSIFSTSSSAKPSLTQQMVILYQSLSFICNISTTLTNENLFDLISALNKGFHSIYASIFTYIYIYTIQTVINADKLKWAKATADAALSTFISSKHFTVESFDVFVSLVKSILSSHQENETKDVVFTILINLITTQRNRIENSSLQRLVEIIEKWVLNYDILALRLLWAISTTHSVDTSLLMKSLSISLISPIIPKAPKSDDPIVTVNIDHIDASPRTIKFKSDFNGEILPLPFEYYISDNIFAILDEIIDVLNTVKESMSLTDSTTIFEFLSFFDTNDEIIPLLVLLWFLGKMNSNITNMFLDKIKKSYLFKMDESDIGPILMNKFVSQMRTYAIHLFAKENYESIMAIININTNFLVFVDVMTRIIIIDPKRFRTYVNTQLCEHLSILYRLISNAQLQNPTNRQLLIARSLILYDIFELSKTGNAKLLPLLIEIAYEQSLINFASLSIINAYPHLNEESVLLIGKAMDENQEFSKCLIHHFSSYLRTTKSKVLINPLIDHIIQTLDTFCDVEIVSDVIDILHTTSIDYKLSPKLADIMIRAIRCVNRKHIYTKVLTLNTMESFVGPMLALHRPTFIVLILADNSPETQELLMKSTSETQNVVNMQESRIDSMLVSYLDGNGPIYGNYKLLIDLDEEFCIKLLSKIISTSTTREVLSYALSVPKLMPMIENIVFNNATFMQCPLFIGRTHQLSSKIDNSVISNGFAILFWIHIDRHIIKSSEAFEKYIITIDDRVTNKFSLMLRMEASRIFLTVESYNKFRTSRVDIAEFTRPFDSNDQKWTLICMNITNESRASVDTMIAASSTMQERHTKDFDSIKMNPKPSIVIGSTELTNIAGLIGPVSLFSRKVTSQEFEYFYYNPSLIPRDCSFTTARFHMIIDNNDGLIASKELSDFIKNNNFIDCLCSKKNAEYLITNKIYSIARFIFERSSIFTSDNFDILKTLKGQKHDFCLYYNLFLLVSPHLRRGQYFKPLLFLLINPFIWKDCLKDVSKHWATVLVTNISDSMSDDIFFHTISILASVFSSIDDVCKENIYEFISRLALHDITERSAQTLAAIIYNSSGKRAKAFIYISRIIGKKLKNFPNIINFDLFDKFLQDKDNNRENIEIFGETILALSSIFGAAFHSFIPTLLKRFSENNQNQIQTEIYKYLMNNLENEQNISIFLICLDFGNIDEITKKVEPFNIQTEGDWFSNLVMLALSSNEEKMNKIIIFLSQVVKSISDLRHIFYLMANNKTESEMDPVLMFANNIFAFASTVGQFNELFIWCAATTFFHPMTKENSRAFVDVVNSYGHNCVKGEFLKSNLVYEVFNDGKSISDKSKLDMAMDAAAKIPKVDDDLFKMATHTLNSLKFRASKDVVEYNASVERTLENISKLYSTEQKILDSLNNFKVSPINTEKKTALEDIYAKSTEYAAAFCENYDT</sequence>
<evidence type="ECO:0000313" key="2">
    <source>
        <dbReference type="Proteomes" id="UP000001542"/>
    </source>
</evidence>
<evidence type="ECO:0000313" key="1">
    <source>
        <dbReference type="EMBL" id="EAX93575.1"/>
    </source>
</evidence>
<evidence type="ECO:0008006" key="3">
    <source>
        <dbReference type="Google" id="ProtNLM"/>
    </source>
</evidence>
<dbReference type="EMBL" id="DS113904">
    <property type="protein sequence ID" value="EAX93575.1"/>
    <property type="molecule type" value="Genomic_DNA"/>
</dbReference>
<proteinExistence type="predicted"/>
<name>A2FND9_TRIV3</name>